<dbReference type="Proteomes" id="UP000318081">
    <property type="component" value="Chromosome"/>
</dbReference>
<proteinExistence type="predicted"/>
<evidence type="ECO:0008006" key="3">
    <source>
        <dbReference type="Google" id="ProtNLM"/>
    </source>
</evidence>
<protein>
    <recommendedName>
        <fullName evidence="3">DUF1549 domain-containing protein</fullName>
    </recommendedName>
</protein>
<accession>A0ABX5Y446</accession>
<keyword evidence="2" id="KW-1185">Reference proteome</keyword>
<reference evidence="1 2" key="1">
    <citation type="submission" date="2019-02" db="EMBL/GenBank/DDBJ databases">
        <title>Deep-cultivation of Planctomycetes and their phenomic and genomic characterization uncovers novel biology.</title>
        <authorList>
            <person name="Wiegand S."/>
            <person name="Jogler M."/>
            <person name="Boedeker C."/>
            <person name="Pinto D."/>
            <person name="Vollmers J."/>
            <person name="Rivas-Marin E."/>
            <person name="Kohn T."/>
            <person name="Peeters S.H."/>
            <person name="Heuer A."/>
            <person name="Rast P."/>
            <person name="Oberbeckmann S."/>
            <person name="Bunk B."/>
            <person name="Jeske O."/>
            <person name="Meyerdierks A."/>
            <person name="Storesund J.E."/>
            <person name="Kallscheuer N."/>
            <person name="Luecker S."/>
            <person name="Lage O.M."/>
            <person name="Pohl T."/>
            <person name="Merkel B.J."/>
            <person name="Hornburger P."/>
            <person name="Mueller R.-W."/>
            <person name="Bruemmer F."/>
            <person name="Labrenz M."/>
            <person name="Spormann A.M."/>
            <person name="Op den Camp H."/>
            <person name="Overmann J."/>
            <person name="Amann R."/>
            <person name="Jetten M.S.M."/>
            <person name="Mascher T."/>
            <person name="Medema M.H."/>
            <person name="Devos D.P."/>
            <person name="Kaster A.-K."/>
            <person name="Ovreas L."/>
            <person name="Rohde M."/>
            <person name="Galperin M.Y."/>
            <person name="Jogler C."/>
        </authorList>
    </citation>
    <scope>NUCLEOTIDE SEQUENCE [LARGE SCALE GENOMIC DNA]</scope>
    <source>
        <strain evidence="1 2">TBK1r</strain>
    </source>
</reference>
<organism evidence="1 2">
    <name type="scientific">Stieleria magnilauensis</name>
    <dbReference type="NCBI Taxonomy" id="2527963"/>
    <lineage>
        <taxon>Bacteria</taxon>
        <taxon>Pseudomonadati</taxon>
        <taxon>Planctomycetota</taxon>
        <taxon>Planctomycetia</taxon>
        <taxon>Pirellulales</taxon>
        <taxon>Pirellulaceae</taxon>
        <taxon>Stieleria</taxon>
    </lineage>
</organism>
<gene>
    <name evidence="1" type="ORF">TBK1r_76300</name>
</gene>
<dbReference type="EMBL" id="CP036432">
    <property type="protein sequence ID" value="QDV88595.1"/>
    <property type="molecule type" value="Genomic_DNA"/>
</dbReference>
<evidence type="ECO:0000313" key="1">
    <source>
        <dbReference type="EMBL" id="QDV88595.1"/>
    </source>
</evidence>
<sequence>MCRPDARFFWLFTLTLTALITGRVQSQAPASPQTEPSVELEALVAGLAADSFSTRGRSETRLLAMAIGSEVLAEHIKALLRANPFPPPDLELYLSKQRLLSRLEMREREILMERFLYDASFDGRELTGWEQFRDAAGGGHDARLMFAAAVQDRPGIGRLLAGVSTNATRWAEIETLDRHDIASWSVVLSLASARKLKTADGATLRLVAHLSNPGSGPEALRDHERRVLSRLVSSFLTDAPIDLRDRLVIGLRYDCGQLVESDCRRVLNDPAESPSRIATALLAASKLNFATAEIDAWIANFSADTRISHVWRSMVPPKTTHRTQVRDVALALALHREGIDPRTRGFGALVADPILVFRPYSLGFESESTRQRAHANR</sequence>
<name>A0ABX5Y446_9BACT</name>
<dbReference type="RefSeq" id="WP_145221046.1">
    <property type="nucleotide sequence ID" value="NZ_CP036432.1"/>
</dbReference>
<evidence type="ECO:0000313" key="2">
    <source>
        <dbReference type="Proteomes" id="UP000318081"/>
    </source>
</evidence>